<name>U5ETB8_9DIPT</name>
<evidence type="ECO:0000256" key="15">
    <source>
        <dbReference type="ARBA" id="ARBA00035390"/>
    </source>
</evidence>
<dbReference type="PANTHER" id="PTHR12983:SF9">
    <property type="entry name" value="E3 UBIQUITIN-PROTEIN LIGASE RNF10"/>
    <property type="match status" value="1"/>
</dbReference>
<dbReference type="GO" id="GO:0000976">
    <property type="term" value="F:transcription cis-regulatory region binding"/>
    <property type="evidence" value="ECO:0007669"/>
    <property type="project" value="TreeGrafter"/>
</dbReference>
<dbReference type="PROSITE" id="PS50089">
    <property type="entry name" value="ZF_RING_2"/>
    <property type="match status" value="1"/>
</dbReference>
<dbReference type="EC" id="2.3.2.27" evidence="6"/>
<dbReference type="PROSITE" id="PS00518">
    <property type="entry name" value="ZF_RING_1"/>
    <property type="match status" value="1"/>
</dbReference>
<dbReference type="Gene3D" id="3.30.40.10">
    <property type="entry name" value="Zinc/RING finger domain, C3HC4 (zinc finger)"/>
    <property type="match status" value="1"/>
</dbReference>
<sequence>MEKKPNLRFSNQNLSNKGQISEAKKSTQDGFRYSKKREQPNNSSKSENTSFRNNKSSASSKQQRFNFDKRPKPRSNNNNNNAPNTWSTENAECYAENFDFNDNATGTRLTKRQQEQHELHSVFSPGSKKQSLNHLLNFHYAAREKDQPVSYSKTGNNRCYARKPKYNKEHFLQANCQFVVRANYDYSGYIASPDLLVEWDKIEQIHVMSSEVSACPICLYPPVAGKMTKCGHLYCWTCILHYLTLSDKTWRKCPICYDAVHMTDLKSAIAKPHHSFNTGESVTFQLMRREKGSMIVTKASDPIINQSDYKIPLFTSINQGSLSKLLLAESDEILNILAREEEELQSQLYTNGIDCPENVFVEQALISLRERKIDVESKNIGQQENGKIEFLPAQNDEEMKNLDEKLKNLSLDVTSNEQQTNDFLIDEENDLTFKDIDIVPTSMCATNCYYFYQSIDGQPLFLNSINTRMLQEMYGSLEMCPKILIGKIVQKDSCSLTEDLRKRLKYLQHLPVSTQFNIVEIELCPPVVTKNILMHFKDELQHRRKERQRRERNERIREKQIFEFNERQLGKSLERSANIQIESNEQFPICGSGSSVDSIDFHSDHPPLVPVETSNFNSSAGASWSKMLSEPQTQSWPSLPSTSKAIYPVTRVQVSGQNMKQRTHRVSDSDDSLGAVASAEDYDAIQPTQFKLSNVIEMALENVHKNPSAGNDREGTGGKKKKNKNKKTLLFATGMTNYN</sequence>
<dbReference type="GO" id="GO:0005634">
    <property type="term" value="C:nucleus"/>
    <property type="evidence" value="ECO:0007669"/>
    <property type="project" value="UniProtKB-SubCell"/>
</dbReference>
<evidence type="ECO:0000256" key="10">
    <source>
        <dbReference type="ARBA" id="ARBA00022771"/>
    </source>
</evidence>
<dbReference type="PANTHER" id="PTHR12983">
    <property type="entry name" value="RING FINGER 10 FAMILY MEMBER"/>
    <property type="match status" value="1"/>
</dbReference>
<dbReference type="SUPFAM" id="SSF57850">
    <property type="entry name" value="RING/U-box"/>
    <property type="match status" value="1"/>
</dbReference>
<dbReference type="FunFam" id="3.30.40.10:FF:000112">
    <property type="entry name" value="RING finger protein 10"/>
    <property type="match status" value="1"/>
</dbReference>
<evidence type="ECO:0000256" key="2">
    <source>
        <dbReference type="ARBA" id="ARBA00004123"/>
    </source>
</evidence>
<evidence type="ECO:0000256" key="4">
    <source>
        <dbReference type="ARBA" id="ARBA00004906"/>
    </source>
</evidence>
<keyword evidence="8" id="KW-0808">Transferase</keyword>
<dbReference type="GO" id="GO:0061630">
    <property type="term" value="F:ubiquitin protein ligase activity"/>
    <property type="evidence" value="ECO:0007669"/>
    <property type="project" value="UniProtKB-EC"/>
</dbReference>
<evidence type="ECO:0000256" key="13">
    <source>
        <dbReference type="ARBA" id="ARBA00023242"/>
    </source>
</evidence>
<feature type="region of interest" description="Disordered" evidence="17">
    <location>
        <begin position="703"/>
        <end position="739"/>
    </location>
</feature>
<dbReference type="InterPro" id="IPR018957">
    <property type="entry name" value="Znf_C3HC4_RING-type"/>
</dbReference>
<evidence type="ECO:0000256" key="1">
    <source>
        <dbReference type="ARBA" id="ARBA00000900"/>
    </source>
</evidence>
<dbReference type="GO" id="GO:0008270">
    <property type="term" value="F:zinc ion binding"/>
    <property type="evidence" value="ECO:0007669"/>
    <property type="project" value="UniProtKB-KW"/>
</dbReference>
<accession>U5ETB8</accession>
<dbReference type="InterPro" id="IPR013083">
    <property type="entry name" value="Znf_RING/FYVE/PHD"/>
</dbReference>
<evidence type="ECO:0000313" key="19">
    <source>
        <dbReference type="EMBL" id="JAB57878.1"/>
    </source>
</evidence>
<evidence type="ECO:0000256" key="17">
    <source>
        <dbReference type="SAM" id="MobiDB-lite"/>
    </source>
</evidence>
<evidence type="ECO:0000256" key="14">
    <source>
        <dbReference type="ARBA" id="ARBA00035131"/>
    </source>
</evidence>
<keyword evidence="11" id="KW-0833">Ubl conjugation pathway</keyword>
<comment type="catalytic activity">
    <reaction evidence="1">
        <text>S-ubiquitinyl-[E2 ubiquitin-conjugating enzyme]-L-cysteine + [acceptor protein]-L-lysine = [E2 ubiquitin-conjugating enzyme]-L-cysteine + N(6)-ubiquitinyl-[acceptor protein]-L-lysine.</text>
        <dbReference type="EC" id="2.3.2.27"/>
    </reaction>
</comment>
<evidence type="ECO:0000256" key="6">
    <source>
        <dbReference type="ARBA" id="ARBA00012483"/>
    </source>
</evidence>
<comment type="pathway">
    <text evidence="4">Protein modification; protein ubiquitination.</text>
</comment>
<evidence type="ECO:0000256" key="9">
    <source>
        <dbReference type="ARBA" id="ARBA00022723"/>
    </source>
</evidence>
<reference evidence="19" key="1">
    <citation type="journal article" date="2014" name="Insect Biochem. Mol. Biol.">
        <title>An insight into the sialome of the frog biting fly, Corethrella appendiculata.</title>
        <authorList>
            <person name="Ribeiro J.M.C."/>
            <person name="Chagas A.C."/>
            <person name="Pham V.M."/>
            <person name="Lounibos L.P."/>
            <person name="Calvo E."/>
        </authorList>
    </citation>
    <scope>NUCLEOTIDE SEQUENCE</scope>
    <source>
        <tissue evidence="19">Salivary glands</tissue>
    </source>
</reference>
<dbReference type="GO" id="GO:0005737">
    <property type="term" value="C:cytoplasm"/>
    <property type="evidence" value="ECO:0007669"/>
    <property type="project" value="UniProtKB-SubCell"/>
</dbReference>
<proteinExistence type="evidence at transcript level"/>
<comment type="subcellular location">
    <subcellularLocation>
        <location evidence="3">Cytoplasm</location>
    </subcellularLocation>
    <subcellularLocation>
        <location evidence="2">Nucleus</location>
    </subcellularLocation>
</comment>
<dbReference type="InterPro" id="IPR039739">
    <property type="entry name" value="MAG2/RNF10"/>
</dbReference>
<keyword evidence="7" id="KW-0963">Cytoplasm</keyword>
<dbReference type="GO" id="GO:0045944">
    <property type="term" value="P:positive regulation of transcription by RNA polymerase II"/>
    <property type="evidence" value="ECO:0007669"/>
    <property type="project" value="TreeGrafter"/>
</dbReference>
<evidence type="ECO:0000256" key="16">
    <source>
        <dbReference type="PROSITE-ProRule" id="PRU00175"/>
    </source>
</evidence>
<evidence type="ECO:0000256" key="8">
    <source>
        <dbReference type="ARBA" id="ARBA00022679"/>
    </source>
</evidence>
<evidence type="ECO:0000256" key="12">
    <source>
        <dbReference type="ARBA" id="ARBA00022833"/>
    </source>
</evidence>
<evidence type="ECO:0000259" key="18">
    <source>
        <dbReference type="PROSITE" id="PS50089"/>
    </source>
</evidence>
<keyword evidence="13" id="KW-0539">Nucleus</keyword>
<evidence type="ECO:0000256" key="7">
    <source>
        <dbReference type="ARBA" id="ARBA00022490"/>
    </source>
</evidence>
<comment type="similarity">
    <text evidence="5">Belongs to the RNF10 family.</text>
</comment>
<organism evidence="19">
    <name type="scientific">Corethrella appendiculata</name>
    <dbReference type="NCBI Taxonomy" id="1370023"/>
    <lineage>
        <taxon>Eukaryota</taxon>
        <taxon>Metazoa</taxon>
        <taxon>Ecdysozoa</taxon>
        <taxon>Arthropoda</taxon>
        <taxon>Hexapoda</taxon>
        <taxon>Insecta</taxon>
        <taxon>Pterygota</taxon>
        <taxon>Neoptera</taxon>
        <taxon>Endopterygota</taxon>
        <taxon>Diptera</taxon>
        <taxon>Nematocera</taxon>
        <taxon>Culicoidea</taxon>
        <taxon>Chaoboridae</taxon>
        <taxon>Corethrella</taxon>
    </lineage>
</organism>
<dbReference type="AlphaFoldDB" id="U5ETB8"/>
<dbReference type="InterPro" id="IPR001841">
    <property type="entry name" value="Znf_RING"/>
</dbReference>
<keyword evidence="9" id="KW-0479">Metal-binding</keyword>
<dbReference type="EMBL" id="GANO01001993">
    <property type="protein sequence ID" value="JAB57878.1"/>
    <property type="molecule type" value="mRNA"/>
</dbReference>
<keyword evidence="12" id="KW-0862">Zinc</keyword>
<feature type="compositionally biased region" description="Basic residues" evidence="17">
    <location>
        <begin position="718"/>
        <end position="727"/>
    </location>
</feature>
<feature type="region of interest" description="Disordered" evidence="17">
    <location>
        <begin position="1"/>
        <end position="87"/>
    </location>
</feature>
<evidence type="ECO:0000256" key="5">
    <source>
        <dbReference type="ARBA" id="ARBA00008117"/>
    </source>
</evidence>
<feature type="compositionally biased region" description="Polar residues" evidence="17">
    <location>
        <begin position="8"/>
        <end position="19"/>
    </location>
</feature>
<dbReference type="Pfam" id="PF00097">
    <property type="entry name" value="zf-C3HC4"/>
    <property type="match status" value="1"/>
</dbReference>
<keyword evidence="10 16" id="KW-0863">Zinc-finger</keyword>
<feature type="domain" description="RING-type" evidence="18">
    <location>
        <begin position="215"/>
        <end position="256"/>
    </location>
</feature>
<feature type="compositionally biased region" description="Polar residues" evidence="17">
    <location>
        <begin position="40"/>
        <end position="65"/>
    </location>
</feature>
<protein>
    <recommendedName>
        <fullName evidence="14">E3 ubiquitin-protein ligase RNF10</fullName>
        <ecNumber evidence="6">2.3.2.27</ecNumber>
    </recommendedName>
    <alternativeName>
        <fullName evidence="15">RING finger protein 10</fullName>
    </alternativeName>
</protein>
<evidence type="ECO:0000256" key="11">
    <source>
        <dbReference type="ARBA" id="ARBA00022786"/>
    </source>
</evidence>
<dbReference type="InterPro" id="IPR017907">
    <property type="entry name" value="Znf_RING_CS"/>
</dbReference>
<evidence type="ECO:0000256" key="3">
    <source>
        <dbReference type="ARBA" id="ARBA00004496"/>
    </source>
</evidence>
<dbReference type="CDD" id="cd16536">
    <property type="entry name" value="RING-HC_RNF10"/>
    <property type="match status" value="1"/>
</dbReference>
<dbReference type="SMART" id="SM00184">
    <property type="entry name" value="RING"/>
    <property type="match status" value="1"/>
</dbReference>